<dbReference type="STRING" id="1193518.BN13_1670001"/>
<dbReference type="EMBL" id="CAJC01000076">
    <property type="protein sequence ID" value="CCI52388.1"/>
    <property type="molecule type" value="Genomic_DNA"/>
</dbReference>
<protein>
    <submittedName>
        <fullName evidence="4">Cyanophycin synthetase</fullName>
    </submittedName>
</protein>
<evidence type="ECO:0000259" key="3">
    <source>
        <dbReference type="Pfam" id="PF12688"/>
    </source>
</evidence>
<dbReference type="Gene3D" id="1.25.40.10">
    <property type="entry name" value="Tetratricopeptide repeat domain"/>
    <property type="match status" value="1"/>
</dbReference>
<dbReference type="PANTHER" id="PTHR23135">
    <property type="entry name" value="MUR LIGASE FAMILY MEMBER"/>
    <property type="match status" value="1"/>
</dbReference>
<dbReference type="PANTHER" id="PTHR23135:SF18">
    <property type="entry name" value="CYANOPHYCIN SYNTHETASE"/>
    <property type="match status" value="1"/>
</dbReference>
<dbReference type="Pfam" id="PF02875">
    <property type="entry name" value="Mur_ligase_C"/>
    <property type="match status" value="1"/>
</dbReference>
<dbReference type="Pfam" id="PF12688">
    <property type="entry name" value="TPR_5"/>
    <property type="match status" value="1"/>
</dbReference>
<dbReference type="InterPro" id="IPR013221">
    <property type="entry name" value="Mur_ligase_cen"/>
</dbReference>
<feature type="domain" description="Mur ligase central" evidence="2">
    <location>
        <begin position="184"/>
        <end position="395"/>
    </location>
</feature>
<proteinExistence type="predicted"/>
<dbReference type="InterPro" id="IPR036565">
    <property type="entry name" value="Mur-like_cat_sf"/>
</dbReference>
<dbReference type="InterPro" id="IPR036615">
    <property type="entry name" value="Mur_ligase_C_dom_sf"/>
</dbReference>
<dbReference type="GO" id="GO:0005524">
    <property type="term" value="F:ATP binding"/>
    <property type="evidence" value="ECO:0007669"/>
    <property type="project" value="InterPro"/>
</dbReference>
<dbReference type="AlphaFoldDB" id="A0A077MCH1"/>
<name>A0A077MCH1_9MICO</name>
<dbReference type="Gene3D" id="3.90.190.20">
    <property type="entry name" value="Mur ligase, C-terminal domain"/>
    <property type="match status" value="1"/>
</dbReference>
<dbReference type="Pfam" id="PF08245">
    <property type="entry name" value="Mur_ligase_M"/>
    <property type="match status" value="1"/>
</dbReference>
<evidence type="ECO:0000259" key="2">
    <source>
        <dbReference type="Pfam" id="PF08245"/>
    </source>
</evidence>
<feature type="domain" description="Tetratrico peptide repeat group 5" evidence="3">
    <location>
        <begin position="623"/>
        <end position="743"/>
    </location>
</feature>
<keyword evidence="5" id="KW-1185">Reference proteome</keyword>
<dbReference type="InterPro" id="IPR041656">
    <property type="entry name" value="TPR_5"/>
</dbReference>
<dbReference type="Gene3D" id="3.40.1190.10">
    <property type="entry name" value="Mur-like, catalytic domain"/>
    <property type="match status" value="1"/>
</dbReference>
<gene>
    <name evidence="4" type="ORF">BN13_1670001</name>
</gene>
<dbReference type="SUPFAM" id="SSF48452">
    <property type="entry name" value="TPR-like"/>
    <property type="match status" value="1"/>
</dbReference>
<dbReference type="Proteomes" id="UP000035720">
    <property type="component" value="Unassembled WGS sequence"/>
</dbReference>
<accession>A0A077MCH1</accession>
<evidence type="ECO:0000313" key="4">
    <source>
        <dbReference type="EMBL" id="CCI52388.1"/>
    </source>
</evidence>
<dbReference type="InterPro" id="IPR004101">
    <property type="entry name" value="Mur_ligase_C"/>
</dbReference>
<dbReference type="InterPro" id="IPR011990">
    <property type="entry name" value="TPR-like_helical_dom_sf"/>
</dbReference>
<evidence type="ECO:0000313" key="5">
    <source>
        <dbReference type="Proteomes" id="UP000035720"/>
    </source>
</evidence>
<reference evidence="4 5" key="1">
    <citation type="journal article" date="2013" name="ISME J.">
        <title>A metabolic model for members of the genus Tetrasphaera involved in enhanced biological phosphorus removal.</title>
        <authorList>
            <person name="Kristiansen R."/>
            <person name="Nguyen H.T.T."/>
            <person name="Saunders A.M."/>
            <person name="Nielsen J.L."/>
            <person name="Wimmer R."/>
            <person name="Le V.Q."/>
            <person name="McIlroy S.J."/>
            <person name="Petrovski S."/>
            <person name="Seviour R.J."/>
            <person name="Calteau A."/>
            <person name="Nielsen K.L."/>
            <person name="Nielsen P.H."/>
        </authorList>
    </citation>
    <scope>NUCLEOTIDE SEQUENCE [LARGE SCALE GENOMIC DNA]</scope>
    <source>
        <strain evidence="4 5">Ben 74</strain>
    </source>
</reference>
<comment type="caution">
    <text evidence="4">The sequence shown here is derived from an EMBL/GenBank/DDBJ whole genome shotgun (WGS) entry which is preliminary data.</text>
</comment>
<dbReference type="SUPFAM" id="SSF53623">
    <property type="entry name" value="MurD-like peptide ligases, catalytic domain"/>
    <property type="match status" value="1"/>
</dbReference>
<feature type="domain" description="Mur ligase C-terminal" evidence="1">
    <location>
        <begin position="422"/>
        <end position="554"/>
    </location>
</feature>
<sequence length="756" mass="78095">MSDTGTTEPPATESVVTEPVVTEPVVTEEVRLLEGPNLYFTRPAVKVMLSMPGYLEAPTTSVKAVADALGMRARVGEPGSVQRRAFLGRVAQQSIRTIARAAGTSRVGVRVRAGAAPEDVVVAAVWRRRGRAWVLGESLAGFLTDVLAGGEPAALATAIANEMMSARAGSRPSAITPKVPVASITGTNGKTTTTRLLAHMCMTAGKTTAWSSTDGVVVMGQMVEPGDYSGPAGARGVLETPDLEIGVLETARGGLLLKGMGVTHNDVSVVTNVSADHLGLQGIDTLDQLAEVKAIVTTVTKPDGWTVLNGEDPRVWAMHGRSSGRPWAFALDPTTPALRAAVDAGGRGITVSDGDITVLEPGGATVKIAPLTDVPATLSGLSVHNIANVLAATAAGLGLGLPRAAVQEALRTFNPDDRLNPGRMNIYSLPVSGGTASVILDLAHNEAGLAALLDVARGLAAPGGRVFLALGTAGDRTDDILAALGQIAGQRADHVVIAHKEHYLRGRTLAEFEAHFGAGLALAGVGEAPSHPTELAALVSLAEHAADGDVIAIMTHEQRTAAVEWLAGQGATPDGAADIRRKVVRAQGKHERENAFDALAVLSGEAQVTEATALRAEMPGDARAAYELAGALDAAGREAEAVPLYEGALAGGLPEPHRHRARIQLASSLRNLDRHAEAIALLDTLATERPESAAVAAFRALARLDAGQPDAVVADLIDALLARATDDDANLYRAALTRYADALRARAPQGTSASSS</sequence>
<dbReference type="SUPFAM" id="SSF53244">
    <property type="entry name" value="MurD-like peptide ligases, peptide-binding domain"/>
    <property type="match status" value="1"/>
</dbReference>
<evidence type="ECO:0000259" key="1">
    <source>
        <dbReference type="Pfam" id="PF02875"/>
    </source>
</evidence>
<dbReference type="GO" id="GO:0016881">
    <property type="term" value="F:acid-amino acid ligase activity"/>
    <property type="evidence" value="ECO:0007669"/>
    <property type="project" value="InterPro"/>
</dbReference>
<organism evidence="4 5">
    <name type="scientific">Nostocoides jenkinsii Ben 74</name>
    <dbReference type="NCBI Taxonomy" id="1193518"/>
    <lineage>
        <taxon>Bacteria</taxon>
        <taxon>Bacillati</taxon>
        <taxon>Actinomycetota</taxon>
        <taxon>Actinomycetes</taxon>
        <taxon>Micrococcales</taxon>
        <taxon>Intrasporangiaceae</taxon>
        <taxon>Nostocoides</taxon>
    </lineage>
</organism>